<dbReference type="SUPFAM" id="SSF53335">
    <property type="entry name" value="S-adenosyl-L-methionine-dependent methyltransferases"/>
    <property type="match status" value="1"/>
</dbReference>
<keyword evidence="2" id="KW-0489">Methyltransferase</keyword>
<dbReference type="CDD" id="cd02440">
    <property type="entry name" value="AdoMet_MTases"/>
    <property type="match status" value="1"/>
</dbReference>
<keyword evidence="3" id="KW-1185">Reference proteome</keyword>
<accession>F5RBR0</accession>
<dbReference type="InterPro" id="IPR029063">
    <property type="entry name" value="SAM-dependent_MTases_sf"/>
</dbReference>
<dbReference type="GO" id="GO:0003676">
    <property type="term" value="F:nucleic acid binding"/>
    <property type="evidence" value="ECO:0007669"/>
    <property type="project" value="InterPro"/>
</dbReference>
<dbReference type="GO" id="GO:0008168">
    <property type="term" value="F:methyltransferase activity"/>
    <property type="evidence" value="ECO:0007669"/>
    <property type="project" value="UniProtKB-KW"/>
</dbReference>
<dbReference type="Pfam" id="PF13708">
    <property type="entry name" value="DUF4942"/>
    <property type="match status" value="1"/>
</dbReference>
<evidence type="ECO:0000313" key="2">
    <source>
        <dbReference type="EMBL" id="EGK71927.1"/>
    </source>
</evidence>
<dbReference type="InterPro" id="IPR002052">
    <property type="entry name" value="DNA_methylase_N6_adenine_CS"/>
</dbReference>
<organism evidence="2 3">
    <name type="scientific">Methyloversatilis universalis (strain ATCC BAA-1314 / DSM 25237 / JCM 13912 / CCUG 52030 / FAM5)</name>
    <dbReference type="NCBI Taxonomy" id="1000565"/>
    <lineage>
        <taxon>Bacteria</taxon>
        <taxon>Pseudomonadati</taxon>
        <taxon>Pseudomonadota</taxon>
        <taxon>Betaproteobacteria</taxon>
        <taxon>Nitrosomonadales</taxon>
        <taxon>Sterolibacteriaceae</taxon>
        <taxon>Methyloversatilis</taxon>
    </lineage>
</organism>
<dbReference type="eggNOG" id="COG0827">
    <property type="taxonomic scope" value="Bacteria"/>
</dbReference>
<dbReference type="Gene3D" id="3.40.50.150">
    <property type="entry name" value="Vaccinia Virus protein VP39"/>
    <property type="match status" value="1"/>
</dbReference>
<comment type="caution">
    <text evidence="2">The sequence shown here is derived from an EMBL/GenBank/DDBJ whole genome shotgun (WGS) entry which is preliminary data.</text>
</comment>
<gene>
    <name evidence="2" type="ORF">METUNv1_01705</name>
</gene>
<protein>
    <submittedName>
        <fullName evidence="2">DNA modification methylase</fullName>
    </submittedName>
</protein>
<proteinExistence type="predicted"/>
<dbReference type="PRINTS" id="PR00507">
    <property type="entry name" value="N12N6MTFRASE"/>
</dbReference>
<dbReference type="Proteomes" id="UP000005019">
    <property type="component" value="Unassembled WGS sequence"/>
</dbReference>
<sequence>MSHADHDVIAAARDGDLIDDVSAFFAPTSTDMVDGLVAGYRQDRARIEAAAAFINGPECAGVLNYFLDGNSDPDRGRTSLSSAATQLFEQAGAVAALNAAYWSKALNLTDVYDAMPQERRNQWNEQIRYPQGRKAARHSSDKDLPPLPDFEEQTVRATLLDLLNSRAKFLAERVDGIFRALSGEHVTNCPEGFGRRMIIARLINGYGNTDSDRVGYINDLRKVIAKFMGRDEPGWNATSSVVDIARRQHRGEWLTLDGGALRLRAYKCGTAHLEVHPDMAWRLNCVLAHLYPLAIPAQFRQRPKKKTKDFVMMGRPLPFRVVEALGGMEEAYLLEKNTGPQAWRQEYLRTKISHGLQLKYGRVDDKALQADIDRVMAYLGGVKTPNGRNGHYYAFDYDARDAVSEVVASGCLPDQKAHQFYPTPENVAAAAIEAAQIGPDHACLEPSAGTGGLADRMPKDRTLCVEISALHCKVLEAKGFSVTCGDFLTMATSLRVDRIVMNPPFSEGRWQAHLEHAAAMLSKDGRLVAILPASAKEKDVLPGWSCEWSRTYDNEFAGTSVSVVILTAVRA</sequence>
<dbReference type="STRING" id="1000565.METUNv1_01705"/>
<name>F5RBR0_METUF</name>
<reference evidence="2 3" key="1">
    <citation type="journal article" date="2011" name="J. Bacteriol.">
        <title>Genome sequence of Methyloversatilis universalis FAM5T, a methylotrophic representative of the order Rhodocyclales.</title>
        <authorList>
            <person name="Kittichotirat W."/>
            <person name="Good N.M."/>
            <person name="Hall R."/>
            <person name="Bringel F."/>
            <person name="Lajus A."/>
            <person name="Medigue C."/>
            <person name="Smalley N.E."/>
            <person name="Beck D."/>
            <person name="Bumgarner R."/>
            <person name="Vuilleumier S."/>
            <person name="Kalyuzhnaya M.G."/>
        </authorList>
    </citation>
    <scope>NUCLEOTIDE SEQUENCE [LARGE SCALE GENOMIC DNA]</scope>
    <source>
        <strain evidence="3">ATCC BAA-1314 / JCM 13912 / FAM5</strain>
    </source>
</reference>
<keyword evidence="2" id="KW-0808">Transferase</keyword>
<feature type="domain" description="DUF4942" evidence="1">
    <location>
        <begin position="95"/>
        <end position="292"/>
    </location>
</feature>
<dbReference type="AlphaFoldDB" id="F5RBR0"/>
<dbReference type="PROSITE" id="PS00092">
    <property type="entry name" value="N6_MTASE"/>
    <property type="match status" value="1"/>
</dbReference>
<evidence type="ECO:0000313" key="3">
    <source>
        <dbReference type="Proteomes" id="UP000005019"/>
    </source>
</evidence>
<dbReference type="InterPro" id="IPR031339">
    <property type="entry name" value="DUF4942"/>
</dbReference>
<dbReference type="EMBL" id="AFHG01000044">
    <property type="protein sequence ID" value="EGK71927.1"/>
    <property type="molecule type" value="Genomic_DNA"/>
</dbReference>
<evidence type="ECO:0000259" key="1">
    <source>
        <dbReference type="Pfam" id="PF13708"/>
    </source>
</evidence>
<dbReference type="GO" id="GO:0032259">
    <property type="term" value="P:methylation"/>
    <property type="evidence" value="ECO:0007669"/>
    <property type="project" value="UniProtKB-KW"/>
</dbReference>